<gene>
    <name evidence="2" type="ORF">LPLAT_LOCUS8455</name>
</gene>
<feature type="region of interest" description="Disordered" evidence="1">
    <location>
        <begin position="315"/>
        <end position="336"/>
    </location>
</feature>
<evidence type="ECO:0000313" key="3">
    <source>
        <dbReference type="Proteomes" id="UP001497644"/>
    </source>
</evidence>
<reference evidence="2" key="1">
    <citation type="submission" date="2024-04" db="EMBL/GenBank/DDBJ databases">
        <authorList>
            <consortium name="Molecular Ecology Group"/>
        </authorList>
    </citation>
    <scope>NUCLEOTIDE SEQUENCE</scope>
</reference>
<organism evidence="2 3">
    <name type="scientific">Lasius platythorax</name>
    <dbReference type="NCBI Taxonomy" id="488582"/>
    <lineage>
        <taxon>Eukaryota</taxon>
        <taxon>Metazoa</taxon>
        <taxon>Ecdysozoa</taxon>
        <taxon>Arthropoda</taxon>
        <taxon>Hexapoda</taxon>
        <taxon>Insecta</taxon>
        <taxon>Pterygota</taxon>
        <taxon>Neoptera</taxon>
        <taxon>Endopterygota</taxon>
        <taxon>Hymenoptera</taxon>
        <taxon>Apocrita</taxon>
        <taxon>Aculeata</taxon>
        <taxon>Formicoidea</taxon>
        <taxon>Formicidae</taxon>
        <taxon>Formicinae</taxon>
        <taxon>Lasius</taxon>
        <taxon>Lasius</taxon>
    </lineage>
</organism>
<protein>
    <submittedName>
        <fullName evidence="2">Uncharacterized protein</fullName>
    </submittedName>
</protein>
<feature type="compositionally biased region" description="Basic and acidic residues" evidence="1">
    <location>
        <begin position="315"/>
        <end position="325"/>
    </location>
</feature>
<dbReference type="EMBL" id="OZ034827">
    <property type="protein sequence ID" value="CAL1682551.1"/>
    <property type="molecule type" value="Genomic_DNA"/>
</dbReference>
<dbReference type="Proteomes" id="UP001497644">
    <property type="component" value="Chromosome 4"/>
</dbReference>
<sequence length="854" mass="96705">MDVSPKNSLEQCSSQEKREISKNISLSAGKDQNKDVVENARYIPYHDLISSSASIGHIREEIFDRKTEVISLKQETASNRQVIELSDSDSKMILRRQFGEMAECENSNLQSDAAYYENMEILRKLPPDTVVIRQEARTSREDSDYRELMETNSSGSSSTSGCTAAKAKRFTRAIRKKTRETVEVRRNPMRVSKKNIDKDFPPSKQRLLVNSRREICANYESSKHIKSITMPYMKTRSVTRKMYTVGATYQAPTKKDETEWKEWPVHGMHERPVYHPQAGLAVEYLGRYFTSLDGLSYYEIIDEPEIEVVAVDPHHDRRASSVEKKPKGKTRVKSRYSSNAKDTWNTYFSAKDKSFETCMHGSLHCVLGYCSQVMTPAYKQAVEEKIKSTVSASKASSTETSAKETTNFKNNATSSSENVAKFAEKAKLIEAIAIAQSVQNKNIMNNANRRRTAATYPSSSATYIPEAQRSIVESNDSKIIPQSGEMIGMNLKRILRDASNSSLILLRNSVAKTSGEDCTAIAKDVFNPAKLEDVFINDKAPTDMSSIYKKLVFASKPALDHEESPTKNNLYTLKRYSTNTRENTTKKTFLENQLENEKTVHATKENRKGKNADKIKISRESNDEMLMMSSGKNSTQCASETSEIARILSEYNNSTLRKSAIQSRIYDSRSMKTNMTNLSGKTLPKNFWQKNITAEENQNFTIPDINADLDLMQEKWKRYNPTLGEKTKDNAEIANSAQNARNSCSMSLENIQVPFIDREMSLNTLKYAREKSAKSCKEREIVITEAKLQEGTSEHLKDEINISTTEPLQELLENTAILYCAASGVHQDDLSNYIDTLDSKQSIQWLESWNNSVV</sequence>
<accession>A0AAV2NQ75</accession>
<keyword evidence="3" id="KW-1185">Reference proteome</keyword>
<feature type="compositionally biased region" description="Polar residues" evidence="1">
    <location>
        <begin position="1"/>
        <end position="14"/>
    </location>
</feature>
<feature type="region of interest" description="Disordered" evidence="1">
    <location>
        <begin position="136"/>
        <end position="166"/>
    </location>
</feature>
<feature type="region of interest" description="Disordered" evidence="1">
    <location>
        <begin position="1"/>
        <end position="26"/>
    </location>
</feature>
<name>A0AAV2NQ75_9HYME</name>
<dbReference type="AlphaFoldDB" id="A0AAV2NQ75"/>
<proteinExistence type="predicted"/>
<evidence type="ECO:0000256" key="1">
    <source>
        <dbReference type="SAM" id="MobiDB-lite"/>
    </source>
</evidence>
<evidence type="ECO:0000313" key="2">
    <source>
        <dbReference type="EMBL" id="CAL1682551.1"/>
    </source>
</evidence>
<feature type="compositionally biased region" description="Basic and acidic residues" evidence="1">
    <location>
        <begin position="136"/>
        <end position="149"/>
    </location>
</feature>